<dbReference type="KEGG" id="doe:DENOEST_3704"/>
<sequence>MLKIISVLLLAISSNLLWAQDTAPELAGNAPDRHVVVTGDTLWGIAGKFLKDPFRWNEIWKRNAEEIRNPHLIYPGQVVVLERNGPDGRPQLSLLEQNTVKLAPRIREESLAHRQIPAIPQQVIEPFLTVPLVAGGDALDQSPRIVAIDEGRVSASDGGKVYVAGAQDDSRSRQWQIYRPGKKLVDPENGETLGYEAQMLGTARLESAGTPATFRIGRAKAEIARGDRLVPAPRPDIVSYPQRLPGTKVAARILSIDQDARMGGPLSVVSLSRGGKDGLEPGHVLALYRVGEKIRDRTSGSWENYTTPDERIGLIYVFRVFERVAYGLVMEANRPFTAGDPVRNP</sequence>
<dbReference type="InterPro" id="IPR018392">
    <property type="entry name" value="LysM"/>
</dbReference>
<dbReference type="PANTHER" id="PTHR34700:SF4">
    <property type="entry name" value="PHAGE-LIKE ELEMENT PBSX PROTEIN XKDP"/>
    <property type="match status" value="1"/>
</dbReference>
<dbReference type="InterPro" id="IPR052196">
    <property type="entry name" value="Bact_Kbp"/>
</dbReference>
<name>A0A6S6Y0F3_9PROT</name>
<organism evidence="1 2">
    <name type="scientific">Denitratisoma oestradiolicum</name>
    <dbReference type="NCBI Taxonomy" id="311182"/>
    <lineage>
        <taxon>Bacteria</taxon>
        <taxon>Pseudomonadati</taxon>
        <taxon>Pseudomonadota</taxon>
        <taxon>Betaproteobacteria</taxon>
        <taxon>Nitrosomonadales</taxon>
        <taxon>Sterolibacteriaceae</taxon>
        <taxon>Denitratisoma</taxon>
    </lineage>
</organism>
<dbReference type="PANTHER" id="PTHR34700">
    <property type="entry name" value="POTASSIUM BINDING PROTEIN KBP"/>
    <property type="match status" value="1"/>
</dbReference>
<dbReference type="OrthoDB" id="9765158at2"/>
<accession>A0A6S6Y0F3</accession>
<proteinExistence type="predicted"/>
<protein>
    <submittedName>
        <fullName evidence="1">Peptidoglycan-binding protein</fullName>
    </submittedName>
</protein>
<gene>
    <name evidence="1" type="ORF">DENOEST_3704</name>
</gene>
<reference evidence="1 2" key="1">
    <citation type="submission" date="2020-03" db="EMBL/GenBank/DDBJ databases">
        <authorList>
            <consortium name="Genoscope - CEA"/>
            <person name="William W."/>
        </authorList>
    </citation>
    <scope>NUCLEOTIDE SEQUENCE [LARGE SCALE GENOMIC DNA]</scope>
    <source>
        <strain evidence="2">DSM 16959</strain>
    </source>
</reference>
<evidence type="ECO:0000313" key="2">
    <source>
        <dbReference type="Proteomes" id="UP000515733"/>
    </source>
</evidence>
<dbReference type="EMBL" id="LR778301">
    <property type="protein sequence ID" value="CAB1370858.1"/>
    <property type="molecule type" value="Genomic_DNA"/>
</dbReference>
<dbReference type="SMART" id="SM00257">
    <property type="entry name" value="LysM"/>
    <property type="match status" value="1"/>
</dbReference>
<dbReference type="PROSITE" id="PS51782">
    <property type="entry name" value="LYSM"/>
    <property type="match status" value="1"/>
</dbReference>
<dbReference type="AlphaFoldDB" id="A0A6S6Y0F3"/>
<dbReference type="RefSeq" id="WP_145771971.1">
    <property type="nucleotide sequence ID" value="NZ_LR778301.1"/>
</dbReference>
<keyword evidence="2" id="KW-1185">Reference proteome</keyword>
<dbReference type="CDD" id="cd00118">
    <property type="entry name" value="LysM"/>
    <property type="match status" value="1"/>
</dbReference>
<dbReference type="Pfam" id="PF01476">
    <property type="entry name" value="LysM"/>
    <property type="match status" value="1"/>
</dbReference>
<dbReference type="InterPro" id="IPR036779">
    <property type="entry name" value="LysM_dom_sf"/>
</dbReference>
<dbReference type="Proteomes" id="UP000515733">
    <property type="component" value="Chromosome"/>
</dbReference>
<dbReference type="SUPFAM" id="SSF54106">
    <property type="entry name" value="LysM domain"/>
    <property type="match status" value="1"/>
</dbReference>
<evidence type="ECO:0000313" key="1">
    <source>
        <dbReference type="EMBL" id="CAB1370858.1"/>
    </source>
</evidence>
<dbReference type="Gene3D" id="3.10.350.10">
    <property type="entry name" value="LysM domain"/>
    <property type="match status" value="1"/>
</dbReference>